<reference evidence="1 2" key="1">
    <citation type="submission" date="2019-03" db="EMBL/GenBank/DDBJ databases">
        <title>Genomic Encyclopedia of Type Strains, Phase IV (KMG-IV): sequencing the most valuable type-strain genomes for metagenomic binning, comparative biology and taxonomic classification.</title>
        <authorList>
            <person name="Goeker M."/>
        </authorList>
    </citation>
    <scope>NUCLEOTIDE SEQUENCE [LARGE SCALE GENOMIC DNA]</scope>
    <source>
        <strain evidence="1 2">DSM 100433</strain>
    </source>
</reference>
<evidence type="ECO:0000313" key="2">
    <source>
        <dbReference type="Proteomes" id="UP000294682"/>
    </source>
</evidence>
<gene>
    <name evidence="1" type="ORF">EDD78_101202</name>
</gene>
<proteinExistence type="predicted"/>
<organism evidence="1 2">
    <name type="scientific">Harryflintia acetispora</name>
    <dbReference type="NCBI Taxonomy" id="1849041"/>
    <lineage>
        <taxon>Bacteria</taxon>
        <taxon>Bacillati</taxon>
        <taxon>Bacillota</taxon>
        <taxon>Clostridia</taxon>
        <taxon>Eubacteriales</taxon>
        <taxon>Oscillospiraceae</taxon>
        <taxon>Harryflintia</taxon>
    </lineage>
</organism>
<dbReference type="RefSeq" id="WP_132083535.1">
    <property type="nucleotide sequence ID" value="NZ_SLUK01000001.1"/>
</dbReference>
<comment type="caution">
    <text evidence="1">The sequence shown here is derived from an EMBL/GenBank/DDBJ whole genome shotgun (WGS) entry which is preliminary data.</text>
</comment>
<protein>
    <submittedName>
        <fullName evidence="1">Uncharacterized protein</fullName>
    </submittedName>
</protein>
<name>A0A9X8UM61_9FIRM</name>
<accession>A0A9X8UM61</accession>
<dbReference type="Proteomes" id="UP000294682">
    <property type="component" value="Unassembled WGS sequence"/>
</dbReference>
<evidence type="ECO:0000313" key="1">
    <source>
        <dbReference type="EMBL" id="TCL45220.1"/>
    </source>
</evidence>
<dbReference type="AlphaFoldDB" id="A0A9X8UM61"/>
<keyword evidence="2" id="KW-1185">Reference proteome</keyword>
<sequence length="120" mass="13966">MLKNLMEEVIRQDLLLSSMRAVDTRRYIVSSWNRTHQEPIDENAVALFLCDENQGGLTDEQKAFARERRGEMSACYERVVFRILLWGEMTRLGVVSGLDEYCRLFLPQGGTLRQRENRPA</sequence>
<dbReference type="EMBL" id="SLUK01000001">
    <property type="protein sequence ID" value="TCL45220.1"/>
    <property type="molecule type" value="Genomic_DNA"/>
</dbReference>